<gene>
    <name evidence="7" type="ORF">ACFQ2O_12630</name>
</gene>
<sequence length="421" mass="45806">MQIKSKINVLLFVLPLTFAACGSPEEPVAEQENHSEDAEGHAAEEGTVRMSPQQMEAIGLQLGTLQSRNLSGNITVTGELEVPPQSEANVSATVGGNVQEIKVIEGDKVRKGQTLALLTHPELVQMQVDLQEAASRQQYLEQEYQRQQRLYEQKVGSGRDLQEATSNYNTSKAQVEGLKSRLRILGLNTGSILSGKIFQSVPVVSPISGYVQKVNITNGQYVSPQEQMFSVVDRSQLHADFMVFEKDVSKVKVGQKVSFTVANAAGREYMATVYNMSPAFEKDARAVHLHADIEESIENLIPGMYLEGRIATDTTTALALPETALVQEGAQSFIFIKTGEVDAEAHADEANRAGEKAPATGEQTAGKVWVFKQVPVVTGASNNGWIEVKLLQPLPDSAQIVYKGAYNLIAEMKKGETGDDD</sequence>
<evidence type="ECO:0000259" key="5">
    <source>
        <dbReference type="Pfam" id="PF25954"/>
    </source>
</evidence>
<keyword evidence="3" id="KW-0175">Coiled coil</keyword>
<keyword evidence="2" id="KW-0813">Transport</keyword>
<dbReference type="Proteomes" id="UP001597094">
    <property type="component" value="Unassembled WGS sequence"/>
</dbReference>
<evidence type="ECO:0000313" key="8">
    <source>
        <dbReference type="Proteomes" id="UP001597094"/>
    </source>
</evidence>
<feature type="signal peptide" evidence="4">
    <location>
        <begin position="1"/>
        <end position="19"/>
    </location>
</feature>
<feature type="chain" id="PRO_5047462425" evidence="4">
    <location>
        <begin position="20"/>
        <end position="421"/>
    </location>
</feature>
<dbReference type="InterPro" id="IPR058792">
    <property type="entry name" value="Beta-barrel_RND_2"/>
</dbReference>
<evidence type="ECO:0000313" key="7">
    <source>
        <dbReference type="EMBL" id="MFD1187052.1"/>
    </source>
</evidence>
<feature type="coiled-coil region" evidence="3">
    <location>
        <begin position="130"/>
        <end position="181"/>
    </location>
</feature>
<proteinExistence type="inferred from homology"/>
<evidence type="ECO:0000256" key="2">
    <source>
        <dbReference type="ARBA" id="ARBA00022448"/>
    </source>
</evidence>
<evidence type="ECO:0000256" key="3">
    <source>
        <dbReference type="SAM" id="Coils"/>
    </source>
</evidence>
<reference evidence="8" key="1">
    <citation type="journal article" date="2019" name="Int. J. Syst. Evol. Microbiol.">
        <title>The Global Catalogue of Microorganisms (GCM) 10K type strain sequencing project: providing services to taxonomists for standard genome sequencing and annotation.</title>
        <authorList>
            <consortium name="The Broad Institute Genomics Platform"/>
            <consortium name="The Broad Institute Genome Sequencing Center for Infectious Disease"/>
            <person name="Wu L."/>
            <person name="Ma J."/>
        </authorList>
    </citation>
    <scope>NUCLEOTIDE SEQUENCE [LARGE SCALE GENOMIC DNA]</scope>
    <source>
        <strain evidence="8">JCM 31319</strain>
    </source>
</reference>
<evidence type="ECO:0000256" key="1">
    <source>
        <dbReference type="ARBA" id="ARBA00009477"/>
    </source>
</evidence>
<dbReference type="Gene3D" id="1.10.287.470">
    <property type="entry name" value="Helix hairpin bin"/>
    <property type="match status" value="1"/>
</dbReference>
<dbReference type="RefSeq" id="WP_377528121.1">
    <property type="nucleotide sequence ID" value="NZ_JBHTLD010000111.1"/>
</dbReference>
<dbReference type="SUPFAM" id="SSF111369">
    <property type="entry name" value="HlyD-like secretion proteins"/>
    <property type="match status" value="1"/>
</dbReference>
<dbReference type="PANTHER" id="PTHR30097:SF4">
    <property type="entry name" value="SLR6042 PROTEIN"/>
    <property type="match status" value="1"/>
</dbReference>
<feature type="domain" description="CzcB-like barrel-sandwich hybrid" evidence="6">
    <location>
        <begin position="87"/>
        <end position="233"/>
    </location>
</feature>
<accession>A0ABW3SRG0</accession>
<name>A0ABW3SRG0_9BACT</name>
<evidence type="ECO:0000259" key="6">
    <source>
        <dbReference type="Pfam" id="PF25973"/>
    </source>
</evidence>
<comment type="caution">
    <text evidence="7">The sequence shown here is derived from an EMBL/GenBank/DDBJ whole genome shotgun (WGS) entry which is preliminary data.</text>
</comment>
<dbReference type="Pfam" id="PF25973">
    <property type="entry name" value="BSH_CzcB"/>
    <property type="match status" value="1"/>
</dbReference>
<evidence type="ECO:0000256" key="4">
    <source>
        <dbReference type="SAM" id="SignalP"/>
    </source>
</evidence>
<feature type="domain" description="CusB-like beta-barrel" evidence="5">
    <location>
        <begin position="241"/>
        <end position="312"/>
    </location>
</feature>
<protein>
    <submittedName>
        <fullName evidence="7">Efflux RND transporter periplasmic adaptor subunit</fullName>
    </submittedName>
</protein>
<organism evidence="7 8">
    <name type="scientific">Pontibacter rugosus</name>
    <dbReference type="NCBI Taxonomy" id="1745966"/>
    <lineage>
        <taxon>Bacteria</taxon>
        <taxon>Pseudomonadati</taxon>
        <taxon>Bacteroidota</taxon>
        <taxon>Cytophagia</taxon>
        <taxon>Cytophagales</taxon>
        <taxon>Hymenobacteraceae</taxon>
        <taxon>Pontibacter</taxon>
    </lineage>
</organism>
<dbReference type="InterPro" id="IPR006143">
    <property type="entry name" value="RND_pump_MFP"/>
</dbReference>
<comment type="similarity">
    <text evidence="1">Belongs to the membrane fusion protein (MFP) (TC 8.A.1) family.</text>
</comment>
<dbReference type="InterPro" id="IPR058647">
    <property type="entry name" value="BSH_CzcB-like"/>
</dbReference>
<dbReference type="Pfam" id="PF25954">
    <property type="entry name" value="Beta-barrel_RND_2"/>
    <property type="match status" value="1"/>
</dbReference>
<keyword evidence="8" id="KW-1185">Reference proteome</keyword>
<dbReference type="PANTHER" id="PTHR30097">
    <property type="entry name" value="CATION EFFLUX SYSTEM PROTEIN CUSB"/>
    <property type="match status" value="1"/>
</dbReference>
<dbReference type="Gene3D" id="2.40.50.100">
    <property type="match status" value="1"/>
</dbReference>
<keyword evidence="4" id="KW-0732">Signal</keyword>
<dbReference type="Gene3D" id="2.40.30.170">
    <property type="match status" value="1"/>
</dbReference>
<dbReference type="NCBIfam" id="TIGR01730">
    <property type="entry name" value="RND_mfp"/>
    <property type="match status" value="1"/>
</dbReference>
<dbReference type="InterPro" id="IPR051909">
    <property type="entry name" value="MFP_Cation_Efflux"/>
</dbReference>
<dbReference type="PROSITE" id="PS51257">
    <property type="entry name" value="PROKAR_LIPOPROTEIN"/>
    <property type="match status" value="1"/>
</dbReference>
<dbReference type="EMBL" id="JBHTLD010000111">
    <property type="protein sequence ID" value="MFD1187052.1"/>
    <property type="molecule type" value="Genomic_DNA"/>
</dbReference>
<dbReference type="Gene3D" id="2.40.420.20">
    <property type="match status" value="1"/>
</dbReference>